<name>A0A8B3CKI2_9LEPT</name>
<sequence length="72" mass="8694">MQAPSKKYKRNTEIADYSDLSFLFWANSKLRMGLGKEILYRKEYFMVLAGKIPKEIPRDILDRRFRNSEKYK</sequence>
<reference evidence="2" key="1">
    <citation type="submission" date="2018-05" db="EMBL/GenBank/DDBJ databases">
        <title>Leptospira yasudae sp. nov. and Leptospira stimsonii sp. nov., two pathogenic species of the genus Leptospira isolated from environmental sources.</title>
        <authorList>
            <person name="Casanovas-Massana A."/>
            <person name="Hamond C."/>
            <person name="Santos L.A."/>
            <person name="Hacker K.P."/>
            <person name="Balassiano I."/>
            <person name="Medeiros M.A."/>
            <person name="Reis M.G."/>
            <person name="Ko A.I."/>
            <person name="Wunder E.A."/>
        </authorList>
    </citation>
    <scope>NUCLEOTIDE SEQUENCE [LARGE SCALE GENOMIC DNA]</scope>
    <source>
        <strain evidence="2">AMB6-RJ</strain>
    </source>
</reference>
<proteinExistence type="predicted"/>
<accession>A0A8B3CKI2</accession>
<evidence type="ECO:0000313" key="2">
    <source>
        <dbReference type="Proteomes" id="UP000266669"/>
    </source>
</evidence>
<evidence type="ECO:0000313" key="1">
    <source>
        <dbReference type="EMBL" id="RHX83784.1"/>
    </source>
</evidence>
<comment type="caution">
    <text evidence="1">The sequence shown here is derived from an EMBL/GenBank/DDBJ whole genome shotgun (WGS) entry which is preliminary data.</text>
</comment>
<protein>
    <submittedName>
        <fullName evidence="1">Uncharacterized protein</fullName>
    </submittedName>
</protein>
<gene>
    <name evidence="1" type="ORF">DLM78_20030</name>
</gene>
<organism evidence="1 2">
    <name type="scientific">Leptospira stimsonii</name>
    <dbReference type="NCBI Taxonomy" id="2202203"/>
    <lineage>
        <taxon>Bacteria</taxon>
        <taxon>Pseudomonadati</taxon>
        <taxon>Spirochaetota</taxon>
        <taxon>Spirochaetia</taxon>
        <taxon>Leptospirales</taxon>
        <taxon>Leptospiraceae</taxon>
        <taxon>Leptospira</taxon>
    </lineage>
</organism>
<dbReference type="Proteomes" id="UP000266669">
    <property type="component" value="Unassembled WGS sequence"/>
</dbReference>
<dbReference type="AlphaFoldDB" id="A0A8B3CKI2"/>
<dbReference type="EMBL" id="QHCS01000007">
    <property type="protein sequence ID" value="RHX83784.1"/>
    <property type="molecule type" value="Genomic_DNA"/>
</dbReference>